<organism evidence="2 3">
    <name type="scientific">Clostridium scatologenes</name>
    <dbReference type="NCBI Taxonomy" id="1548"/>
    <lineage>
        <taxon>Bacteria</taxon>
        <taxon>Bacillati</taxon>
        <taxon>Bacillota</taxon>
        <taxon>Clostridia</taxon>
        <taxon>Eubacteriales</taxon>
        <taxon>Clostridiaceae</taxon>
        <taxon>Clostridium</taxon>
    </lineage>
</organism>
<feature type="coiled-coil region" evidence="1">
    <location>
        <begin position="71"/>
        <end position="105"/>
    </location>
</feature>
<reference evidence="2 3" key="1">
    <citation type="journal article" date="2015" name="J. Biotechnol.">
        <title>Complete genome sequence of a malodorant-producing acetogen, Clostridium scatologenes ATCC 25775(T).</title>
        <authorList>
            <person name="Zhu Z."/>
            <person name="Guo T."/>
            <person name="Zheng H."/>
            <person name="Song T."/>
            <person name="Ouyang P."/>
            <person name="Xie J."/>
        </authorList>
    </citation>
    <scope>NUCLEOTIDE SEQUENCE [LARGE SCALE GENOMIC DNA]</scope>
    <source>
        <strain evidence="2 3">ATCC 25775</strain>
    </source>
</reference>
<gene>
    <name evidence="2" type="ORF">CSCA_3016</name>
</gene>
<dbReference type="HOGENOM" id="CLU_112809_0_0_9"/>
<proteinExistence type="predicted"/>
<dbReference type="Proteomes" id="UP000033115">
    <property type="component" value="Chromosome"/>
</dbReference>
<keyword evidence="3" id="KW-1185">Reference proteome</keyword>
<dbReference type="RefSeq" id="WP_029160932.1">
    <property type="nucleotide sequence ID" value="NZ_CP009933.1"/>
</dbReference>
<dbReference type="EMBL" id="CP009933">
    <property type="protein sequence ID" value="AKA70141.1"/>
    <property type="molecule type" value="Genomic_DNA"/>
</dbReference>
<dbReference type="Pfam" id="PF06810">
    <property type="entry name" value="Phage_scaffold"/>
    <property type="match status" value="1"/>
</dbReference>
<dbReference type="STRING" id="1548.CSCA_3016"/>
<evidence type="ECO:0000256" key="1">
    <source>
        <dbReference type="SAM" id="Coils"/>
    </source>
</evidence>
<dbReference type="InterPro" id="IPR009636">
    <property type="entry name" value="SCAF"/>
</dbReference>
<sequence>MDLLQYLQKTLGEAEGKTAFDKINTDSECALLIDNKKQSNYISKEEFTKIDSERTDYKKQLINRDKQLEDLKGKATGNEELSAEIERLKSENTKVTQDYESKINQINFDTKFEKALGDYKAKNSKALKALLDMEKVKLDGDAFLGLEDQVKALKESDSYLFEIEGGTGKIGASTINNSTTNNTAVDGVKTIGGALAKAKAESMVTTESSFFK</sequence>
<evidence type="ECO:0000313" key="2">
    <source>
        <dbReference type="EMBL" id="AKA70141.1"/>
    </source>
</evidence>
<keyword evidence="1" id="KW-0175">Coiled coil</keyword>
<dbReference type="AlphaFoldDB" id="A0A0E3GRD7"/>
<accession>A0A0E3GRD7</accession>
<protein>
    <submittedName>
        <fullName evidence="2">Putative phage scaffold protein</fullName>
    </submittedName>
</protein>
<dbReference type="KEGG" id="csq:CSCA_3016"/>
<name>A0A0E3GRD7_CLOSL</name>
<evidence type="ECO:0000313" key="3">
    <source>
        <dbReference type="Proteomes" id="UP000033115"/>
    </source>
</evidence>